<dbReference type="PANTHER" id="PTHR33442">
    <property type="entry name" value="TRANS-3-HYDROXY-L-PROLINE DEHYDRATASE"/>
    <property type="match status" value="1"/>
</dbReference>
<accession>A0AAN6LMK9</accession>
<protein>
    <recommendedName>
        <fullName evidence="3">trans-L-3-hydroxyproline dehydratase</fullName>
        <ecNumber evidence="3">4.2.1.77</ecNumber>
    </recommendedName>
</protein>
<dbReference type="Proteomes" id="UP001280581">
    <property type="component" value="Unassembled WGS sequence"/>
</dbReference>
<keyword evidence="5" id="KW-1185">Reference proteome</keyword>
<dbReference type="SUPFAM" id="SSF54506">
    <property type="entry name" value="Diaminopimelate epimerase-like"/>
    <property type="match status" value="1"/>
</dbReference>
<dbReference type="InterPro" id="IPR008794">
    <property type="entry name" value="Pro_racemase_fam"/>
</dbReference>
<evidence type="ECO:0000256" key="2">
    <source>
        <dbReference type="ARBA" id="ARBA00007529"/>
    </source>
</evidence>
<dbReference type="PANTHER" id="PTHR33442:SF1">
    <property type="entry name" value="TRANS-3-HYDROXY-L-PROLINE DEHYDRATASE"/>
    <property type="match status" value="1"/>
</dbReference>
<dbReference type="Pfam" id="PF05544">
    <property type="entry name" value="Pro_racemase"/>
    <property type="match status" value="1"/>
</dbReference>
<gene>
    <name evidence="4" type="ORF">GRF29_213g142947</name>
</gene>
<evidence type="ECO:0000256" key="3">
    <source>
        <dbReference type="ARBA" id="ARBA00013105"/>
    </source>
</evidence>
<dbReference type="EC" id="4.2.1.77" evidence="3"/>
<dbReference type="Gene3D" id="3.10.310.10">
    <property type="entry name" value="Diaminopimelate Epimerase, Chain A, domain 1"/>
    <property type="match status" value="2"/>
</dbReference>
<comment type="catalytic activity">
    <reaction evidence="1">
        <text>trans-3-hydroxy-L-proline = 1-pyrroline-2-carboxylate + H2O</text>
        <dbReference type="Rhea" id="RHEA:10320"/>
        <dbReference type="ChEBI" id="CHEBI:15377"/>
        <dbReference type="ChEBI" id="CHEBI:39785"/>
        <dbReference type="ChEBI" id="CHEBI:57938"/>
        <dbReference type="EC" id="4.2.1.77"/>
    </reaction>
</comment>
<reference evidence="4 5" key="1">
    <citation type="submission" date="2021-02" db="EMBL/GenBank/DDBJ databases">
        <title>Genome assembly of Pseudopithomyces chartarum.</title>
        <authorList>
            <person name="Jauregui R."/>
            <person name="Singh J."/>
            <person name="Voisey C."/>
        </authorList>
    </citation>
    <scope>NUCLEOTIDE SEQUENCE [LARGE SCALE GENOMIC DNA]</scope>
    <source>
        <strain evidence="4 5">AGR01</strain>
    </source>
</reference>
<dbReference type="GO" id="GO:0050346">
    <property type="term" value="F:trans-L-3-hydroxyproline dehydratase activity"/>
    <property type="evidence" value="ECO:0007669"/>
    <property type="project" value="UniProtKB-EC"/>
</dbReference>
<proteinExistence type="inferred from homology"/>
<comment type="caution">
    <text evidence="4">The sequence shown here is derived from an EMBL/GenBank/DDBJ whole genome shotgun (WGS) entry which is preliminary data.</text>
</comment>
<evidence type="ECO:0000313" key="4">
    <source>
        <dbReference type="EMBL" id="KAK3200852.1"/>
    </source>
</evidence>
<evidence type="ECO:0000256" key="1">
    <source>
        <dbReference type="ARBA" id="ARBA00001148"/>
    </source>
</evidence>
<evidence type="ECO:0000313" key="5">
    <source>
        <dbReference type="Proteomes" id="UP001280581"/>
    </source>
</evidence>
<dbReference type="EMBL" id="WVTA01000017">
    <property type="protein sequence ID" value="KAK3200852.1"/>
    <property type="molecule type" value="Genomic_DNA"/>
</dbReference>
<comment type="similarity">
    <text evidence="2">Belongs to the proline racemase family.</text>
</comment>
<dbReference type="AlphaFoldDB" id="A0AAN6LMK9"/>
<dbReference type="SFLD" id="SFLDS00028">
    <property type="entry name" value="Proline_Racemase"/>
    <property type="match status" value="1"/>
</dbReference>
<name>A0AAN6LMK9_9PLEO</name>
<sequence>MDAILKVQGGKEPLQCIDMHTTGEPARIVTSGYPDLRGTLLEQHAEAKAKHDHIRKRLLLEPAGHFDMYGAILRQETELTRSGEAHIGVLFMTNEGYSTMCGHATIALGRFLVDTEDLSIFPRRNEVHYDSQSMIATINLHAPCGLVQISVPVKEDGKRSDPTRPVTFVNVPSFATGRDIEVKIPETNRWPELKGRDNVKVSFCYGGVFMCLISVEELGFSTLEQPVYHGALNNATRNLKIVINGNMDLQRYMSHPEEKEPGLIYTVIVVDKSVGKPIGDSKGAETGLCYTADQQVDRSPTGSAVAARIAYHFATGGIDLGDSWTYHSLVSNASGGEGGFVGTVLETVSDLYDDKTMLREPVRVRVGGYAYYIGFSTYVSEEEDPFGKDGFLFTRL</sequence>
<organism evidence="4 5">
    <name type="scientific">Pseudopithomyces chartarum</name>
    <dbReference type="NCBI Taxonomy" id="1892770"/>
    <lineage>
        <taxon>Eukaryota</taxon>
        <taxon>Fungi</taxon>
        <taxon>Dikarya</taxon>
        <taxon>Ascomycota</taxon>
        <taxon>Pezizomycotina</taxon>
        <taxon>Dothideomycetes</taxon>
        <taxon>Pleosporomycetidae</taxon>
        <taxon>Pleosporales</taxon>
        <taxon>Massarineae</taxon>
        <taxon>Didymosphaeriaceae</taxon>
        <taxon>Pseudopithomyces</taxon>
    </lineage>
</organism>